<dbReference type="AlphaFoldDB" id="A0A4Y2STM9"/>
<organism evidence="1 2">
    <name type="scientific">Araneus ventricosus</name>
    <name type="common">Orbweaver spider</name>
    <name type="synonym">Epeira ventricosa</name>
    <dbReference type="NCBI Taxonomy" id="182803"/>
    <lineage>
        <taxon>Eukaryota</taxon>
        <taxon>Metazoa</taxon>
        <taxon>Ecdysozoa</taxon>
        <taxon>Arthropoda</taxon>
        <taxon>Chelicerata</taxon>
        <taxon>Arachnida</taxon>
        <taxon>Araneae</taxon>
        <taxon>Araneomorphae</taxon>
        <taxon>Entelegynae</taxon>
        <taxon>Araneoidea</taxon>
        <taxon>Araneidae</taxon>
        <taxon>Araneus</taxon>
    </lineage>
</organism>
<gene>
    <name evidence="1" type="ORF">AVEN_242722_1</name>
</gene>
<dbReference type="EMBL" id="BGPR01024027">
    <property type="protein sequence ID" value="GBN91718.1"/>
    <property type="molecule type" value="Genomic_DNA"/>
</dbReference>
<dbReference type="Proteomes" id="UP000499080">
    <property type="component" value="Unassembled WGS sequence"/>
</dbReference>
<evidence type="ECO:0000313" key="2">
    <source>
        <dbReference type="Proteomes" id="UP000499080"/>
    </source>
</evidence>
<sequence length="95" mass="11348">MRLKKSKRLFSVSLFHPREASKRDTIENRRVFIFSPSLFFTPERLPKRGTIENRRDHSLLPSFHPRSFQTRQSLKIEETLYALLPSPSFHPREPK</sequence>
<proteinExistence type="predicted"/>
<name>A0A4Y2STM9_ARAVE</name>
<protein>
    <submittedName>
        <fullName evidence="1">Uncharacterized protein</fullName>
    </submittedName>
</protein>
<reference evidence="1 2" key="1">
    <citation type="journal article" date="2019" name="Sci. Rep.">
        <title>Orb-weaving spider Araneus ventricosus genome elucidates the spidroin gene catalogue.</title>
        <authorList>
            <person name="Kono N."/>
            <person name="Nakamura H."/>
            <person name="Ohtoshi R."/>
            <person name="Moran D.A.P."/>
            <person name="Shinohara A."/>
            <person name="Yoshida Y."/>
            <person name="Fujiwara M."/>
            <person name="Mori M."/>
            <person name="Tomita M."/>
            <person name="Arakawa K."/>
        </authorList>
    </citation>
    <scope>NUCLEOTIDE SEQUENCE [LARGE SCALE GENOMIC DNA]</scope>
</reference>
<keyword evidence="2" id="KW-1185">Reference proteome</keyword>
<comment type="caution">
    <text evidence="1">The sequence shown here is derived from an EMBL/GenBank/DDBJ whole genome shotgun (WGS) entry which is preliminary data.</text>
</comment>
<accession>A0A4Y2STM9</accession>
<evidence type="ECO:0000313" key="1">
    <source>
        <dbReference type="EMBL" id="GBN91718.1"/>
    </source>
</evidence>